<comment type="caution">
    <text evidence="1">The sequence shown here is derived from an EMBL/GenBank/DDBJ whole genome shotgun (WGS) entry which is preliminary data.</text>
</comment>
<protein>
    <submittedName>
        <fullName evidence="1">Bardet-Biedl Syndrome 7-like protein</fullName>
    </submittedName>
</protein>
<keyword evidence="2" id="KW-1185">Reference proteome</keyword>
<organism evidence="1 2">
    <name type="scientific">Daphnia magna</name>
    <dbReference type="NCBI Taxonomy" id="35525"/>
    <lineage>
        <taxon>Eukaryota</taxon>
        <taxon>Metazoa</taxon>
        <taxon>Ecdysozoa</taxon>
        <taxon>Arthropoda</taxon>
        <taxon>Crustacea</taxon>
        <taxon>Branchiopoda</taxon>
        <taxon>Diplostraca</taxon>
        <taxon>Cladocera</taxon>
        <taxon>Anomopoda</taxon>
        <taxon>Daphniidae</taxon>
        <taxon>Daphnia</taxon>
    </lineage>
</organism>
<name>A0A162D507_9CRUS</name>
<dbReference type="AlphaFoldDB" id="A0A162D507"/>
<evidence type="ECO:0000313" key="1">
    <source>
        <dbReference type="EMBL" id="KZS06994.1"/>
    </source>
</evidence>
<sequence length="106" mass="12416">MEAQGHTHVKNSRVSRSRTFKMEINQFRSHSTFCSRMVASRTYIYNDYQSRKEASYFLSTDHISVIAVLPLNKQPFTRFKTTREHARRAASFTEHCKIKLNRCAGL</sequence>
<reference evidence="1 2" key="1">
    <citation type="submission" date="2016-03" db="EMBL/GenBank/DDBJ databases">
        <title>EvidentialGene: Evidence-directed Construction of Genes on Genomes.</title>
        <authorList>
            <person name="Gilbert D.G."/>
            <person name="Choi J.-H."/>
            <person name="Mockaitis K."/>
            <person name="Colbourne J."/>
            <person name="Pfrender M."/>
        </authorList>
    </citation>
    <scope>NUCLEOTIDE SEQUENCE [LARGE SCALE GENOMIC DNA]</scope>
    <source>
        <strain evidence="1 2">Xinb3</strain>
        <tissue evidence="1">Complete organism</tissue>
    </source>
</reference>
<dbReference type="EMBL" id="LRGB01002580">
    <property type="protein sequence ID" value="KZS06994.1"/>
    <property type="molecule type" value="Genomic_DNA"/>
</dbReference>
<evidence type="ECO:0000313" key="2">
    <source>
        <dbReference type="Proteomes" id="UP000076858"/>
    </source>
</evidence>
<dbReference type="Proteomes" id="UP000076858">
    <property type="component" value="Unassembled WGS sequence"/>
</dbReference>
<accession>A0A162D507</accession>
<proteinExistence type="predicted"/>
<gene>
    <name evidence="1" type="ORF">APZ42_029528</name>
</gene>